<name>K6ZYB9_9ALTE</name>
<gene>
    <name evidence="2" type="ORF">GPLA_4343</name>
</gene>
<comment type="caution">
    <text evidence="2">The sequence shown here is derived from an EMBL/GenBank/DDBJ whole genome shotgun (WGS) entry which is preliminary data.</text>
</comment>
<sequence>MLAINKIPFSKTICRTNVIYFYYQYVFIRTGIWAFILLQQKTTHLYFKLRAHYSLSLNSQYIKRK</sequence>
<dbReference type="AlphaFoldDB" id="K6ZYB9"/>
<keyword evidence="1" id="KW-1133">Transmembrane helix</keyword>
<keyword evidence="1" id="KW-0472">Membrane</keyword>
<dbReference type="EMBL" id="BAER01000127">
    <property type="protein sequence ID" value="GAC35222.1"/>
    <property type="molecule type" value="Genomic_DNA"/>
</dbReference>
<proteinExistence type="predicted"/>
<feature type="transmembrane region" description="Helical" evidence="1">
    <location>
        <begin position="20"/>
        <end position="38"/>
    </location>
</feature>
<dbReference type="Proteomes" id="UP000006322">
    <property type="component" value="Unassembled WGS sequence"/>
</dbReference>
<organism evidence="2 3">
    <name type="scientific">Paraglaciecola polaris LMG 21857</name>
    <dbReference type="NCBI Taxonomy" id="1129793"/>
    <lineage>
        <taxon>Bacteria</taxon>
        <taxon>Pseudomonadati</taxon>
        <taxon>Pseudomonadota</taxon>
        <taxon>Gammaproteobacteria</taxon>
        <taxon>Alteromonadales</taxon>
        <taxon>Alteromonadaceae</taxon>
        <taxon>Paraglaciecola</taxon>
    </lineage>
</organism>
<protein>
    <submittedName>
        <fullName evidence="2">Uncharacterized protein</fullName>
    </submittedName>
</protein>
<evidence type="ECO:0000313" key="3">
    <source>
        <dbReference type="Proteomes" id="UP000006322"/>
    </source>
</evidence>
<evidence type="ECO:0000256" key="1">
    <source>
        <dbReference type="SAM" id="Phobius"/>
    </source>
</evidence>
<accession>K6ZYB9</accession>
<keyword evidence="3" id="KW-1185">Reference proteome</keyword>
<keyword evidence="1" id="KW-0812">Transmembrane</keyword>
<evidence type="ECO:0000313" key="2">
    <source>
        <dbReference type="EMBL" id="GAC35222.1"/>
    </source>
</evidence>
<reference evidence="3" key="1">
    <citation type="journal article" date="2014" name="Environ. Microbiol.">
        <title>Comparative genomics of the marine bacterial genus Glaciecola reveals the high degree of genomic diversity and genomic characteristic for cold adaptation.</title>
        <authorList>
            <person name="Qin Q.L."/>
            <person name="Xie B.B."/>
            <person name="Yu Y."/>
            <person name="Shu Y.L."/>
            <person name="Rong J.C."/>
            <person name="Zhang Y.J."/>
            <person name="Zhao D.L."/>
            <person name="Chen X.L."/>
            <person name="Zhang X.Y."/>
            <person name="Chen B."/>
            <person name="Zhou B.C."/>
            <person name="Zhang Y.Z."/>
        </authorList>
    </citation>
    <scope>NUCLEOTIDE SEQUENCE [LARGE SCALE GENOMIC DNA]</scope>
    <source>
        <strain evidence="3">LMG 21857</strain>
    </source>
</reference>